<sequence length="351" mass="38259">MSDRSDERYRQRQTDFGDGRCSSLRKSTQDGLGVVVLKAQHTQHGRGGATIQVELRDVDTGNKITERFRTDEALESMYKKVVLDNGLTVHSFFCKSWYIPAIPTHDMLVQFGPIPVPATTGLVLAPPFVETGDEIIINTTDDSYITSYGIENPVPSNCVIFFIIFVARASGPRMAGSSLLFASMVMAFVAVVRCHSMGTETVTKLHFFLHDILSGDKPTAVLVARANNSHGPVSATPFGSVYVIDDPLTEGPDPDSPLVGNAQGFYLSSGQKTLTLLMGVDFEITAGPLSGSSFSVVSRNPVPEPRRELAVVGGRGKFRMARGFAELHTYSFDITNGNAIIEYDVTLLHYE</sequence>
<comment type="similarity">
    <text evidence="1 4">Belongs to the plant dirigent protein family.</text>
</comment>
<evidence type="ECO:0000256" key="4">
    <source>
        <dbReference type="RuleBase" id="RU363099"/>
    </source>
</evidence>
<keyword evidence="3 4" id="KW-0964">Secreted</keyword>
<feature type="compositionally biased region" description="Basic and acidic residues" evidence="5">
    <location>
        <begin position="1"/>
        <end position="18"/>
    </location>
</feature>
<keyword evidence="4" id="KW-0052">Apoplast</keyword>
<feature type="domain" description="Translation elongation factor KOW-like" evidence="6">
    <location>
        <begin position="34"/>
        <end position="73"/>
    </location>
</feature>
<evidence type="ECO:0000313" key="8">
    <source>
        <dbReference type="Proteomes" id="UP001055439"/>
    </source>
</evidence>
<gene>
    <name evidence="7" type="ORF">MUK42_10719</name>
</gene>
<dbReference type="Gene3D" id="2.40.50.140">
    <property type="entry name" value="Nucleic acid-binding proteins"/>
    <property type="match status" value="1"/>
</dbReference>
<evidence type="ECO:0000313" key="7">
    <source>
        <dbReference type="EMBL" id="URE21219.1"/>
    </source>
</evidence>
<dbReference type="Gene3D" id="2.30.30.30">
    <property type="match status" value="1"/>
</dbReference>
<dbReference type="InterPro" id="IPR014722">
    <property type="entry name" value="Rib_uL2_dom2"/>
</dbReference>
<dbReference type="Gene3D" id="2.40.480.10">
    <property type="entry name" value="Allene oxide cyclase-like"/>
    <property type="match status" value="1"/>
</dbReference>
<dbReference type="InterPro" id="IPR044859">
    <property type="entry name" value="Allene_oxi_cyc_Dirigent"/>
</dbReference>
<evidence type="ECO:0000256" key="5">
    <source>
        <dbReference type="SAM" id="MobiDB-lite"/>
    </source>
</evidence>
<dbReference type="InterPro" id="IPR012340">
    <property type="entry name" value="NA-bd_OB-fold"/>
</dbReference>
<dbReference type="SUPFAM" id="SSF50104">
    <property type="entry name" value="Translation proteins SH3-like domain"/>
    <property type="match status" value="1"/>
</dbReference>
<comment type="subunit">
    <text evidence="2 4">Homodimer.</text>
</comment>
<dbReference type="InterPro" id="IPR013185">
    <property type="entry name" value="Transl_elong_KOW-like"/>
</dbReference>
<dbReference type="AlphaFoldDB" id="A0A9E7H036"/>
<keyword evidence="7" id="KW-0251">Elongation factor</keyword>
<organism evidence="7 8">
    <name type="scientific">Musa troglodytarum</name>
    <name type="common">fe'i banana</name>
    <dbReference type="NCBI Taxonomy" id="320322"/>
    <lineage>
        <taxon>Eukaryota</taxon>
        <taxon>Viridiplantae</taxon>
        <taxon>Streptophyta</taxon>
        <taxon>Embryophyta</taxon>
        <taxon>Tracheophyta</taxon>
        <taxon>Spermatophyta</taxon>
        <taxon>Magnoliopsida</taxon>
        <taxon>Liliopsida</taxon>
        <taxon>Zingiberales</taxon>
        <taxon>Musaceae</taxon>
        <taxon>Musa</taxon>
    </lineage>
</organism>
<dbReference type="Proteomes" id="UP001055439">
    <property type="component" value="Chromosome 7"/>
</dbReference>
<evidence type="ECO:0000256" key="3">
    <source>
        <dbReference type="ARBA" id="ARBA00022525"/>
    </source>
</evidence>
<dbReference type="InterPro" id="IPR008991">
    <property type="entry name" value="Translation_prot_SH3-like_sf"/>
</dbReference>
<evidence type="ECO:0000256" key="2">
    <source>
        <dbReference type="ARBA" id="ARBA00011738"/>
    </source>
</evidence>
<dbReference type="PANTHER" id="PTHR21495">
    <property type="entry name" value="NUCLEOPORIN-RELATED"/>
    <property type="match status" value="1"/>
</dbReference>
<comment type="subcellular location">
    <subcellularLocation>
        <location evidence="4">Secreted</location>
        <location evidence="4">Extracellular space</location>
        <location evidence="4">Apoplast</location>
    </subcellularLocation>
</comment>
<dbReference type="GO" id="GO:0048046">
    <property type="term" value="C:apoplast"/>
    <property type="evidence" value="ECO:0007669"/>
    <property type="project" value="UniProtKB-SubCell"/>
</dbReference>
<keyword evidence="8" id="KW-1185">Reference proteome</keyword>
<evidence type="ECO:0000256" key="1">
    <source>
        <dbReference type="ARBA" id="ARBA00010746"/>
    </source>
</evidence>
<proteinExistence type="inferred from homology"/>
<dbReference type="Pfam" id="PF03018">
    <property type="entry name" value="Dirigent"/>
    <property type="match status" value="1"/>
</dbReference>
<dbReference type="GO" id="GO:0003746">
    <property type="term" value="F:translation elongation factor activity"/>
    <property type="evidence" value="ECO:0007669"/>
    <property type="project" value="UniProtKB-KW"/>
</dbReference>
<dbReference type="OrthoDB" id="644695at2759"/>
<keyword evidence="7" id="KW-0648">Protein biosynthesis</keyword>
<reference evidence="7" key="1">
    <citation type="submission" date="2022-05" db="EMBL/GenBank/DDBJ databases">
        <title>The Musa troglodytarum L. genome provides insights into the mechanism of non-climacteric behaviour and enrichment of carotenoids.</title>
        <authorList>
            <person name="Wang J."/>
        </authorList>
    </citation>
    <scope>NUCLEOTIDE SEQUENCE</scope>
    <source>
        <tissue evidence="7">Leaf</tissue>
    </source>
</reference>
<dbReference type="Pfam" id="PF08207">
    <property type="entry name" value="EFP_N"/>
    <property type="match status" value="1"/>
</dbReference>
<comment type="function">
    <text evidence="4">Dirigent proteins impart stereoselectivity on the phenoxy radical-coupling reaction, yielding optically active lignans from two molecules of coniferyl alcohol in the biosynthesis of lignans, flavonolignans, and alkaloids and thus plays a central role in plant secondary metabolism.</text>
</comment>
<dbReference type="GO" id="GO:0009699">
    <property type="term" value="P:phenylpropanoid biosynthetic process"/>
    <property type="evidence" value="ECO:0007669"/>
    <property type="project" value="UniProtKB-ARBA"/>
</dbReference>
<name>A0A9E7H036_9LILI</name>
<dbReference type="InterPro" id="IPR004265">
    <property type="entry name" value="Dirigent"/>
</dbReference>
<evidence type="ECO:0000259" key="6">
    <source>
        <dbReference type="Pfam" id="PF08207"/>
    </source>
</evidence>
<dbReference type="EMBL" id="CP097509">
    <property type="protein sequence ID" value="URE21219.1"/>
    <property type="molecule type" value="Genomic_DNA"/>
</dbReference>
<feature type="region of interest" description="Disordered" evidence="5">
    <location>
        <begin position="1"/>
        <end position="24"/>
    </location>
</feature>
<accession>A0A9E7H036</accession>
<protein>
    <recommendedName>
        <fullName evidence="4">Dirigent protein</fullName>
    </recommendedName>
</protein>